<reference evidence="1" key="1">
    <citation type="submission" date="2023-08" db="EMBL/GenBank/DDBJ databases">
        <title>A de novo genome assembly of Solanum verrucosum Schlechtendal, a Mexican diploid species geographically isolated from the other diploid A-genome species in potato relatives.</title>
        <authorList>
            <person name="Hosaka K."/>
        </authorList>
    </citation>
    <scope>NUCLEOTIDE SEQUENCE</scope>
    <source>
        <tissue evidence="1">Young leaves</tissue>
    </source>
</reference>
<dbReference type="AlphaFoldDB" id="A0AAF0ZQM8"/>
<organism evidence="1 2">
    <name type="scientific">Solanum verrucosum</name>
    <dbReference type="NCBI Taxonomy" id="315347"/>
    <lineage>
        <taxon>Eukaryota</taxon>
        <taxon>Viridiplantae</taxon>
        <taxon>Streptophyta</taxon>
        <taxon>Embryophyta</taxon>
        <taxon>Tracheophyta</taxon>
        <taxon>Spermatophyta</taxon>
        <taxon>Magnoliopsida</taxon>
        <taxon>eudicotyledons</taxon>
        <taxon>Gunneridae</taxon>
        <taxon>Pentapetalae</taxon>
        <taxon>asterids</taxon>
        <taxon>lamiids</taxon>
        <taxon>Solanales</taxon>
        <taxon>Solanaceae</taxon>
        <taxon>Solanoideae</taxon>
        <taxon>Solaneae</taxon>
        <taxon>Solanum</taxon>
    </lineage>
</organism>
<evidence type="ECO:0000313" key="1">
    <source>
        <dbReference type="EMBL" id="WMV46010.1"/>
    </source>
</evidence>
<sequence length="176" mass="19956">MSDGGVTVQNGAKSSLVVEIKEKQYSDPILLELKGAVHQQRVEVLSQGGDGMLRYQGRLCVPNVGLPRTRRHYDSIWVIVDRATKSSRFLAVKATDLMEDYAKLYINEIEGLGTQVNLSTTYHPQTDGQAERTIQTLEEMLRACVIDFKGSWKTQLILTKQNFQIFILSKNDYFQL</sequence>
<dbReference type="InterPro" id="IPR036397">
    <property type="entry name" value="RNaseH_sf"/>
</dbReference>
<dbReference type="EMBL" id="CP133620">
    <property type="protein sequence ID" value="WMV46010.1"/>
    <property type="molecule type" value="Genomic_DNA"/>
</dbReference>
<dbReference type="InterPro" id="IPR012337">
    <property type="entry name" value="RNaseH-like_sf"/>
</dbReference>
<accession>A0AAF0ZQM8</accession>
<dbReference type="PANTHER" id="PTHR45835">
    <property type="entry name" value="YALI0A06105P"/>
    <property type="match status" value="1"/>
</dbReference>
<proteinExistence type="predicted"/>
<dbReference type="Gene3D" id="3.30.420.10">
    <property type="entry name" value="Ribonuclease H-like superfamily/Ribonuclease H"/>
    <property type="match status" value="1"/>
</dbReference>
<dbReference type="SUPFAM" id="SSF53098">
    <property type="entry name" value="Ribonuclease H-like"/>
    <property type="match status" value="1"/>
</dbReference>
<evidence type="ECO:0008006" key="3">
    <source>
        <dbReference type="Google" id="ProtNLM"/>
    </source>
</evidence>
<evidence type="ECO:0000313" key="2">
    <source>
        <dbReference type="Proteomes" id="UP001234989"/>
    </source>
</evidence>
<keyword evidence="2" id="KW-1185">Reference proteome</keyword>
<gene>
    <name evidence="1" type="ORF">MTR67_039395</name>
</gene>
<dbReference type="Proteomes" id="UP001234989">
    <property type="component" value="Chromosome 9"/>
</dbReference>
<dbReference type="GO" id="GO:0003676">
    <property type="term" value="F:nucleic acid binding"/>
    <property type="evidence" value="ECO:0007669"/>
    <property type="project" value="InterPro"/>
</dbReference>
<protein>
    <recommendedName>
        <fullName evidence="3">Integrase catalytic domain-containing protein</fullName>
    </recommendedName>
</protein>
<dbReference type="PANTHER" id="PTHR45835:SF91">
    <property type="entry name" value="RETROTRANSPOSON, TY3-GYPSY SUBCLASS-LIKE PROTEIN"/>
    <property type="match status" value="1"/>
</dbReference>
<name>A0AAF0ZQM8_SOLVR</name>